<keyword evidence="4" id="KW-0963">Cytoplasm</keyword>
<keyword evidence="6" id="KW-0653">Protein transport</keyword>
<dbReference type="Pfam" id="PF25780">
    <property type="entry name" value="TPR_IPO5"/>
    <property type="match status" value="1"/>
</dbReference>
<evidence type="ECO:0000259" key="9">
    <source>
        <dbReference type="PROSITE" id="PS50166"/>
    </source>
</evidence>
<dbReference type="Proteomes" id="UP000724874">
    <property type="component" value="Unassembled WGS sequence"/>
</dbReference>
<dbReference type="InterPro" id="IPR021133">
    <property type="entry name" value="HEAT_type_2"/>
</dbReference>
<dbReference type="Gene3D" id="1.25.10.10">
    <property type="entry name" value="Leucine-rich Repeat Variant"/>
    <property type="match status" value="1"/>
</dbReference>
<feature type="domain" description="Importin N-terminal" evidence="9">
    <location>
        <begin position="27"/>
        <end position="98"/>
    </location>
</feature>
<dbReference type="Pfam" id="PF13513">
    <property type="entry name" value="HEAT_EZ"/>
    <property type="match status" value="1"/>
</dbReference>
<dbReference type="AlphaFoldDB" id="A0A9P5NUA8"/>
<dbReference type="Pfam" id="PF03810">
    <property type="entry name" value="IBN_N"/>
    <property type="match status" value="1"/>
</dbReference>
<keyword evidence="11" id="KW-1185">Reference proteome</keyword>
<sequence length="1071" mass="116782">MDPNYVQSLHNFLLQTTSNDTALVKAATAQLNKDYYKNPACISALASILASSPEIPVRQLAAVELRKRVSQNSGGLWTLLPQNEREEIKAKLPDLILQEQNQLVRHSAARVIAAIASIEISQGTWNQLLPFLQQTCISPQVTHREVGSFILFTVLESIVEGFQSHLPHLFELFSRLLDDPESIEVRIITVRSLGVIAQYIDSDDKAELKAFQSLLPSMIRVIGQSVESGNETGARQLFDVLETLLILEVPILGKHIPELVQFLLQCGANRGFDGELRVLALNALNWTVQYKKSKVQSQNLAAPILQGLMPITAEEEPEDADDDAPSRSALRIVDGLATNLPPTQVFPPLWTLVNQFFQSADSNFRRGAMLALGVCVEGCSEFMTPLMTDVWPIIVAGLNDSDASVRKATCVAVSCLCEWLEEDCASKHAALVPAIMNLINDPATQKSACTALDALLEILQDNIDQYLQLIMERLGGLLESAPLSVKAVVTGAIGSAAHASKDRFLPYFQPTMGALSHFLSLTGEGEEIELRGITMDAIGTFAEAVGKDVFRPYFADMMAHAFQGCDMGSARLRECSFLLFGVMARVFGEEFAPYLDRVVPPLLTSCKQAEQGEEGLEVSIAEAASAFASGSSPTNAIPLGEDVDVNGNPSVEVEDIDLDKMMDVNSAIAVEKEIAADTIGTLFSATRMHFLPYVEPCTLELIALLPHYYEGIRKSATDSLLEIVRTFYDLSEHEDWVAGANSPTVLNSQVAELINHALVPLLEMYETEDNKSVAASLCIGLAETINKIGPGFVSGHYDAICSIAMQILEQKAFCQQDPDQDEEEEAPEDQAEYDSVLISSAGDLVAALANALGPDFTQAFTTFYPLISKYYKKSRSLSDRSSAIGCLAEIISGMKEAITPYTQQLFELFARALGDSENEVLSNAAFAIGLLVEYSNIDLSSHYLQLLGALRPLFDDNAAGAVGRLIIRNSAALPLDQVLPIFVGALPLRNDYLENRAVFRALFHLFKTNGAVLYPFMDQLLPVFAHVLDPSLPDQVGDEIRAELIQLIALINREEPAKILAAGLGPFLPGA</sequence>
<evidence type="ECO:0000256" key="5">
    <source>
        <dbReference type="ARBA" id="ARBA00022737"/>
    </source>
</evidence>
<dbReference type="SMART" id="SM00913">
    <property type="entry name" value="IBN_N"/>
    <property type="match status" value="1"/>
</dbReference>
<dbReference type="InterPro" id="IPR040122">
    <property type="entry name" value="Importin_beta"/>
</dbReference>
<dbReference type="InterPro" id="IPR016024">
    <property type="entry name" value="ARM-type_fold"/>
</dbReference>
<dbReference type="GO" id="GO:0006606">
    <property type="term" value="P:protein import into nucleus"/>
    <property type="evidence" value="ECO:0007669"/>
    <property type="project" value="InterPro"/>
</dbReference>
<dbReference type="GO" id="GO:0031267">
    <property type="term" value="F:small GTPase binding"/>
    <property type="evidence" value="ECO:0007669"/>
    <property type="project" value="InterPro"/>
</dbReference>
<dbReference type="PANTHER" id="PTHR10527">
    <property type="entry name" value="IMPORTIN BETA"/>
    <property type="match status" value="1"/>
</dbReference>
<reference evidence="10" key="1">
    <citation type="submission" date="2020-11" db="EMBL/GenBank/DDBJ databases">
        <authorList>
            <consortium name="DOE Joint Genome Institute"/>
            <person name="Ahrendt S."/>
            <person name="Riley R."/>
            <person name="Andreopoulos W."/>
            <person name="LaButti K."/>
            <person name="Pangilinan J."/>
            <person name="Ruiz-duenas F.J."/>
            <person name="Barrasa J.M."/>
            <person name="Sanchez-Garcia M."/>
            <person name="Camarero S."/>
            <person name="Miyauchi S."/>
            <person name="Serrano A."/>
            <person name="Linde D."/>
            <person name="Babiker R."/>
            <person name="Drula E."/>
            <person name="Ayuso-Fernandez I."/>
            <person name="Pacheco R."/>
            <person name="Padilla G."/>
            <person name="Ferreira P."/>
            <person name="Barriuso J."/>
            <person name="Kellner H."/>
            <person name="Castanera R."/>
            <person name="Alfaro M."/>
            <person name="Ramirez L."/>
            <person name="Pisabarro A.G."/>
            <person name="Kuo A."/>
            <person name="Tritt A."/>
            <person name="Lipzen A."/>
            <person name="He G."/>
            <person name="Yan M."/>
            <person name="Ng V."/>
            <person name="Cullen D."/>
            <person name="Martin F."/>
            <person name="Rosso M.-N."/>
            <person name="Henrissat B."/>
            <person name="Hibbett D."/>
            <person name="Martinez A.T."/>
            <person name="Grigoriev I.V."/>
        </authorList>
    </citation>
    <scope>NUCLEOTIDE SEQUENCE</scope>
    <source>
        <strain evidence="10">AH 44721</strain>
    </source>
</reference>
<dbReference type="SUPFAM" id="SSF48371">
    <property type="entry name" value="ARM repeat"/>
    <property type="match status" value="2"/>
</dbReference>
<gene>
    <name evidence="10" type="ORF">CPB84DRAFT_1766001</name>
</gene>
<keyword evidence="7" id="KW-0539">Nucleus</keyword>
<name>A0A9P5NUA8_GYMJU</name>
<dbReference type="EMBL" id="JADNYJ010000009">
    <property type="protein sequence ID" value="KAF8909382.1"/>
    <property type="molecule type" value="Genomic_DNA"/>
</dbReference>
<dbReference type="SMART" id="SM01349">
    <property type="entry name" value="TOG"/>
    <property type="match status" value="1"/>
</dbReference>
<dbReference type="InterPro" id="IPR001494">
    <property type="entry name" value="Importin-beta_N"/>
</dbReference>
<evidence type="ECO:0000313" key="10">
    <source>
        <dbReference type="EMBL" id="KAF8909382.1"/>
    </source>
</evidence>
<comment type="subcellular location">
    <subcellularLocation>
        <location evidence="2">Cytoplasm</location>
    </subcellularLocation>
    <subcellularLocation>
        <location evidence="1">Nucleus</location>
    </subcellularLocation>
</comment>
<evidence type="ECO:0000256" key="6">
    <source>
        <dbReference type="ARBA" id="ARBA00022927"/>
    </source>
</evidence>
<dbReference type="InterPro" id="IPR011989">
    <property type="entry name" value="ARM-like"/>
</dbReference>
<dbReference type="OrthoDB" id="7862313at2759"/>
<evidence type="ECO:0000313" key="11">
    <source>
        <dbReference type="Proteomes" id="UP000724874"/>
    </source>
</evidence>
<evidence type="ECO:0000256" key="1">
    <source>
        <dbReference type="ARBA" id="ARBA00004123"/>
    </source>
</evidence>
<evidence type="ECO:0000256" key="7">
    <source>
        <dbReference type="ARBA" id="ARBA00023242"/>
    </source>
</evidence>
<keyword evidence="3" id="KW-0813">Transport</keyword>
<evidence type="ECO:0000256" key="8">
    <source>
        <dbReference type="PROSITE-ProRule" id="PRU00103"/>
    </source>
</evidence>
<organism evidence="10 11">
    <name type="scientific">Gymnopilus junonius</name>
    <name type="common">Spectacular rustgill mushroom</name>
    <name type="synonym">Gymnopilus spectabilis subsp. junonius</name>
    <dbReference type="NCBI Taxonomy" id="109634"/>
    <lineage>
        <taxon>Eukaryota</taxon>
        <taxon>Fungi</taxon>
        <taxon>Dikarya</taxon>
        <taxon>Basidiomycota</taxon>
        <taxon>Agaricomycotina</taxon>
        <taxon>Agaricomycetes</taxon>
        <taxon>Agaricomycetidae</taxon>
        <taxon>Agaricales</taxon>
        <taxon>Agaricineae</taxon>
        <taxon>Hymenogastraceae</taxon>
        <taxon>Gymnopilus</taxon>
    </lineage>
</organism>
<dbReference type="InterPro" id="IPR057672">
    <property type="entry name" value="TPR_IPO4/5"/>
</dbReference>
<accession>A0A9P5NUA8</accession>
<protein>
    <submittedName>
        <fullName evidence="10">Armadillo-type protein</fullName>
    </submittedName>
</protein>
<dbReference type="PROSITE" id="PS50166">
    <property type="entry name" value="IMPORTIN_B_NT"/>
    <property type="match status" value="1"/>
</dbReference>
<evidence type="ECO:0000256" key="4">
    <source>
        <dbReference type="ARBA" id="ARBA00022490"/>
    </source>
</evidence>
<evidence type="ECO:0000256" key="3">
    <source>
        <dbReference type="ARBA" id="ARBA00022448"/>
    </source>
</evidence>
<evidence type="ECO:0000256" key="2">
    <source>
        <dbReference type="ARBA" id="ARBA00004496"/>
    </source>
</evidence>
<proteinExistence type="predicted"/>
<dbReference type="GO" id="GO:0005737">
    <property type="term" value="C:cytoplasm"/>
    <property type="evidence" value="ECO:0007669"/>
    <property type="project" value="UniProtKB-SubCell"/>
</dbReference>
<dbReference type="InterPro" id="IPR034085">
    <property type="entry name" value="TOG"/>
</dbReference>
<dbReference type="PROSITE" id="PS50077">
    <property type="entry name" value="HEAT_REPEAT"/>
    <property type="match status" value="1"/>
</dbReference>
<keyword evidence="5" id="KW-0677">Repeat</keyword>
<comment type="caution">
    <text evidence="10">The sequence shown here is derived from an EMBL/GenBank/DDBJ whole genome shotgun (WGS) entry which is preliminary data.</text>
</comment>
<feature type="repeat" description="HEAT" evidence="8">
    <location>
        <begin position="169"/>
        <end position="208"/>
    </location>
</feature>